<name>A0AAV5JY34_9ROSI</name>
<dbReference type="AlphaFoldDB" id="A0AAV5JY34"/>
<evidence type="ECO:0000313" key="1">
    <source>
        <dbReference type="EMBL" id="GKV17075.1"/>
    </source>
</evidence>
<dbReference type="Proteomes" id="UP001054252">
    <property type="component" value="Unassembled WGS sequence"/>
</dbReference>
<evidence type="ECO:0000313" key="2">
    <source>
        <dbReference type="Proteomes" id="UP001054252"/>
    </source>
</evidence>
<comment type="caution">
    <text evidence="1">The sequence shown here is derived from an EMBL/GenBank/DDBJ whole genome shotgun (WGS) entry which is preliminary data.</text>
</comment>
<keyword evidence="2" id="KW-1185">Reference proteome</keyword>
<organism evidence="1 2">
    <name type="scientific">Rubroshorea leprosula</name>
    <dbReference type="NCBI Taxonomy" id="152421"/>
    <lineage>
        <taxon>Eukaryota</taxon>
        <taxon>Viridiplantae</taxon>
        <taxon>Streptophyta</taxon>
        <taxon>Embryophyta</taxon>
        <taxon>Tracheophyta</taxon>
        <taxon>Spermatophyta</taxon>
        <taxon>Magnoliopsida</taxon>
        <taxon>eudicotyledons</taxon>
        <taxon>Gunneridae</taxon>
        <taxon>Pentapetalae</taxon>
        <taxon>rosids</taxon>
        <taxon>malvids</taxon>
        <taxon>Malvales</taxon>
        <taxon>Dipterocarpaceae</taxon>
        <taxon>Rubroshorea</taxon>
    </lineage>
</organism>
<sequence length="54" mass="6403">MPKSAIIRATKYESRAQLEFNFHYFWGGPLGGIYSLQRGHPRVVFHENQNYMCR</sequence>
<dbReference type="EMBL" id="BPVZ01000047">
    <property type="protein sequence ID" value="GKV17075.1"/>
    <property type="molecule type" value="Genomic_DNA"/>
</dbReference>
<protein>
    <submittedName>
        <fullName evidence="1">Uncharacterized protein</fullName>
    </submittedName>
</protein>
<gene>
    <name evidence="1" type="ORF">SLEP1_g27626</name>
</gene>
<accession>A0AAV5JY34</accession>
<proteinExistence type="predicted"/>
<reference evidence="1 2" key="1">
    <citation type="journal article" date="2021" name="Commun. Biol.">
        <title>The genome of Shorea leprosula (Dipterocarpaceae) highlights the ecological relevance of drought in aseasonal tropical rainforests.</title>
        <authorList>
            <person name="Ng K.K.S."/>
            <person name="Kobayashi M.J."/>
            <person name="Fawcett J.A."/>
            <person name="Hatakeyama M."/>
            <person name="Paape T."/>
            <person name="Ng C.H."/>
            <person name="Ang C.C."/>
            <person name="Tnah L.H."/>
            <person name="Lee C.T."/>
            <person name="Nishiyama T."/>
            <person name="Sese J."/>
            <person name="O'Brien M.J."/>
            <person name="Copetti D."/>
            <person name="Mohd Noor M.I."/>
            <person name="Ong R.C."/>
            <person name="Putra M."/>
            <person name="Sireger I.Z."/>
            <person name="Indrioko S."/>
            <person name="Kosugi Y."/>
            <person name="Izuno A."/>
            <person name="Isagi Y."/>
            <person name="Lee S.L."/>
            <person name="Shimizu K.K."/>
        </authorList>
    </citation>
    <scope>NUCLEOTIDE SEQUENCE [LARGE SCALE GENOMIC DNA]</scope>
    <source>
        <strain evidence="1">214</strain>
    </source>
</reference>